<proteinExistence type="predicted"/>
<dbReference type="RefSeq" id="WP_074921453.1">
    <property type="nucleotide sequence ID" value="NZ_CP141274.1"/>
</dbReference>
<sequence>MKNLIARFKAWRQRRYWQKRHLEFIRTMVLSDLRWLSVDPAGRAITERYEKLTAADWYKLDHEPIEQFRKRIGMCPHEKGQTP</sequence>
<evidence type="ECO:0000313" key="2">
    <source>
        <dbReference type="Proteomes" id="UP000183417"/>
    </source>
</evidence>
<dbReference type="GeneID" id="94691335"/>
<reference evidence="1 2" key="1">
    <citation type="submission" date="2016-10" db="EMBL/GenBank/DDBJ databases">
        <authorList>
            <person name="de Groot N.N."/>
        </authorList>
    </citation>
    <scope>NUCLEOTIDE SEQUENCE [LARGE SCALE GENOMIC DNA]</scope>
    <source>
        <strain evidence="1 2">LMG 24775</strain>
    </source>
</reference>
<dbReference type="Proteomes" id="UP000183417">
    <property type="component" value="Unassembled WGS sequence"/>
</dbReference>
<dbReference type="AlphaFoldDB" id="A0A1H3KS75"/>
<accession>A0A1H3KS75</accession>
<name>A0A1H3KS75_9BURK</name>
<gene>
    <name evidence="1" type="ORF">SAMN05421547_105282</name>
</gene>
<evidence type="ECO:0000313" key="1">
    <source>
        <dbReference type="EMBL" id="SDY54524.1"/>
    </source>
</evidence>
<dbReference type="EMBL" id="FNPE01000005">
    <property type="protein sequence ID" value="SDY54524.1"/>
    <property type="molecule type" value="Genomic_DNA"/>
</dbReference>
<protein>
    <submittedName>
        <fullName evidence="1">Uncharacterized protein</fullName>
    </submittedName>
</protein>
<organism evidence="1 2">
    <name type="scientific">Delftia lacustris</name>
    <dbReference type="NCBI Taxonomy" id="558537"/>
    <lineage>
        <taxon>Bacteria</taxon>
        <taxon>Pseudomonadati</taxon>
        <taxon>Pseudomonadota</taxon>
        <taxon>Betaproteobacteria</taxon>
        <taxon>Burkholderiales</taxon>
        <taxon>Comamonadaceae</taxon>
        <taxon>Delftia</taxon>
    </lineage>
</organism>